<dbReference type="OrthoDB" id="3031122at2759"/>
<proteinExistence type="predicted"/>
<accession>A0A284RZ76</accession>
<keyword evidence="3" id="KW-1185">Reference proteome</keyword>
<evidence type="ECO:0000313" key="3">
    <source>
        <dbReference type="Proteomes" id="UP000219338"/>
    </source>
</evidence>
<organism evidence="2 3">
    <name type="scientific">Armillaria ostoyae</name>
    <name type="common">Armillaria root rot fungus</name>
    <dbReference type="NCBI Taxonomy" id="47428"/>
    <lineage>
        <taxon>Eukaryota</taxon>
        <taxon>Fungi</taxon>
        <taxon>Dikarya</taxon>
        <taxon>Basidiomycota</taxon>
        <taxon>Agaricomycotina</taxon>
        <taxon>Agaricomycetes</taxon>
        <taxon>Agaricomycetidae</taxon>
        <taxon>Agaricales</taxon>
        <taxon>Marasmiineae</taxon>
        <taxon>Physalacriaceae</taxon>
        <taxon>Armillaria</taxon>
    </lineage>
</organism>
<feature type="transmembrane region" description="Helical" evidence="1">
    <location>
        <begin position="100"/>
        <end position="121"/>
    </location>
</feature>
<keyword evidence="1" id="KW-0472">Membrane</keyword>
<keyword evidence="1" id="KW-1133">Transmembrane helix</keyword>
<feature type="transmembrane region" description="Helical" evidence="1">
    <location>
        <begin position="165"/>
        <end position="190"/>
    </location>
</feature>
<name>A0A284RZ76_ARMOS</name>
<dbReference type="AlphaFoldDB" id="A0A284RZ76"/>
<evidence type="ECO:0000256" key="1">
    <source>
        <dbReference type="SAM" id="Phobius"/>
    </source>
</evidence>
<reference evidence="3" key="1">
    <citation type="journal article" date="2017" name="Nat. Ecol. Evol.">
        <title>Genome expansion and lineage-specific genetic innovations in the forest pathogenic fungi Armillaria.</title>
        <authorList>
            <person name="Sipos G."/>
            <person name="Prasanna A.N."/>
            <person name="Walter M.C."/>
            <person name="O'Connor E."/>
            <person name="Balint B."/>
            <person name="Krizsan K."/>
            <person name="Kiss B."/>
            <person name="Hess J."/>
            <person name="Varga T."/>
            <person name="Slot J."/>
            <person name="Riley R."/>
            <person name="Boka B."/>
            <person name="Rigling D."/>
            <person name="Barry K."/>
            <person name="Lee J."/>
            <person name="Mihaltcheva S."/>
            <person name="LaButti K."/>
            <person name="Lipzen A."/>
            <person name="Waldron R."/>
            <person name="Moloney N.M."/>
            <person name="Sperisen C."/>
            <person name="Kredics L."/>
            <person name="Vagvoelgyi C."/>
            <person name="Patrignani A."/>
            <person name="Fitzpatrick D."/>
            <person name="Nagy I."/>
            <person name="Doyle S."/>
            <person name="Anderson J.B."/>
            <person name="Grigoriev I.V."/>
            <person name="Gueldener U."/>
            <person name="Muensterkoetter M."/>
            <person name="Nagy L.G."/>
        </authorList>
    </citation>
    <scope>NUCLEOTIDE SEQUENCE [LARGE SCALE GENOMIC DNA]</scope>
    <source>
        <strain evidence="3">C18/9</strain>
    </source>
</reference>
<dbReference type="OMA" id="MSPPKIW"/>
<dbReference type="EMBL" id="FUEG01000022">
    <property type="protein sequence ID" value="SJL14071.1"/>
    <property type="molecule type" value="Genomic_DNA"/>
</dbReference>
<gene>
    <name evidence="2" type="ORF">ARMOST_17526</name>
</gene>
<protein>
    <submittedName>
        <fullName evidence="2">Uncharacterized protein</fullName>
    </submittedName>
</protein>
<dbReference type="Proteomes" id="UP000219338">
    <property type="component" value="Unassembled WGS sequence"/>
</dbReference>
<keyword evidence="1" id="KW-0812">Transmembrane</keyword>
<evidence type="ECO:0000313" key="2">
    <source>
        <dbReference type="EMBL" id="SJL14071.1"/>
    </source>
</evidence>
<sequence>MSPPKIWEVARPTTSRRVGSQPFFKRLWNHLSSYKPDFTAPTSTIIIQVATFVALAFFMLLLVLFIAGVGLCCSSTVFIIGHAVLRRIHNHLLEGVPLVWSFKVGLVGNAITSVAVSFVLLLATTVMPPAVQILRYLLVSAFVPVAGAIGAVILDSTKELVEGAVVAGCLGSAVVAAAALAVFILGVLLFPCLSRNRVARY</sequence>
<feature type="transmembrane region" description="Helical" evidence="1">
    <location>
        <begin position="133"/>
        <end position="153"/>
    </location>
</feature>
<feature type="transmembrane region" description="Helical" evidence="1">
    <location>
        <begin position="52"/>
        <end position="80"/>
    </location>
</feature>